<feature type="transmembrane region" description="Helical" evidence="7">
    <location>
        <begin position="101"/>
        <end position="118"/>
    </location>
</feature>
<comment type="similarity">
    <text evidence="2">Belongs to the EamA transporter family.</text>
</comment>
<keyword evidence="4 7" id="KW-1133">Transmembrane helix</keyword>
<feature type="transmembrane region" description="Helical" evidence="7">
    <location>
        <begin position="266"/>
        <end position="283"/>
    </location>
</feature>
<accession>A0ABT9S653</accession>
<organism evidence="9 10">
    <name type="scientific">Variovorax ginsengisoli</name>
    <dbReference type="NCBI Taxonomy" id="363844"/>
    <lineage>
        <taxon>Bacteria</taxon>
        <taxon>Pseudomonadati</taxon>
        <taxon>Pseudomonadota</taxon>
        <taxon>Betaproteobacteria</taxon>
        <taxon>Burkholderiales</taxon>
        <taxon>Comamonadaceae</taxon>
        <taxon>Variovorax</taxon>
    </lineage>
</organism>
<proteinExistence type="inferred from homology"/>
<feature type="transmembrane region" description="Helical" evidence="7">
    <location>
        <begin position="148"/>
        <end position="166"/>
    </location>
</feature>
<dbReference type="InterPro" id="IPR037185">
    <property type="entry name" value="EmrE-like"/>
</dbReference>
<evidence type="ECO:0000313" key="9">
    <source>
        <dbReference type="EMBL" id="MDP9899705.1"/>
    </source>
</evidence>
<evidence type="ECO:0000256" key="6">
    <source>
        <dbReference type="SAM" id="MobiDB-lite"/>
    </source>
</evidence>
<feature type="transmembrane region" description="Helical" evidence="7">
    <location>
        <begin position="125"/>
        <end position="142"/>
    </location>
</feature>
<feature type="transmembrane region" description="Helical" evidence="7">
    <location>
        <begin position="243"/>
        <end position="260"/>
    </location>
</feature>
<feature type="region of interest" description="Disordered" evidence="6">
    <location>
        <begin position="297"/>
        <end position="316"/>
    </location>
</feature>
<evidence type="ECO:0000256" key="5">
    <source>
        <dbReference type="ARBA" id="ARBA00023136"/>
    </source>
</evidence>
<name>A0ABT9S653_9BURK</name>
<feature type="domain" description="EamA" evidence="8">
    <location>
        <begin position="154"/>
        <end position="282"/>
    </location>
</feature>
<evidence type="ECO:0000256" key="2">
    <source>
        <dbReference type="ARBA" id="ARBA00007362"/>
    </source>
</evidence>
<keyword evidence="10" id="KW-1185">Reference proteome</keyword>
<dbReference type="PANTHER" id="PTHR32322:SF2">
    <property type="entry name" value="EAMA DOMAIN-CONTAINING PROTEIN"/>
    <property type="match status" value="1"/>
</dbReference>
<feature type="compositionally biased region" description="Basic and acidic residues" evidence="6">
    <location>
        <begin position="297"/>
        <end position="313"/>
    </location>
</feature>
<dbReference type="InterPro" id="IPR050638">
    <property type="entry name" value="AA-Vitamin_Transporters"/>
</dbReference>
<evidence type="ECO:0000256" key="1">
    <source>
        <dbReference type="ARBA" id="ARBA00004141"/>
    </source>
</evidence>
<evidence type="ECO:0000256" key="3">
    <source>
        <dbReference type="ARBA" id="ARBA00022692"/>
    </source>
</evidence>
<evidence type="ECO:0000313" key="10">
    <source>
        <dbReference type="Proteomes" id="UP001226867"/>
    </source>
</evidence>
<evidence type="ECO:0000256" key="4">
    <source>
        <dbReference type="ARBA" id="ARBA00022989"/>
    </source>
</evidence>
<sequence>MNALSQRGVLAAIGAAALFGAGTPAAKLLLAHTSPWLLAGVLYLGSGLGLWVWRLLSRAPTVRLQRAELGWLAGAVVAGGMLGPLLLMTGLAGMAAADASLLLNAEGVFTALLAWFVFKENFDRRIALGMVAIVAGAALLSWPDKSGVGALWPSLAVLGACLAWAVDNNLTRKVSVADASFIAMTKGLVAGATNLALAFATGATWPSAAVVAGASLLGLLSYGTSLVLFVLALRHLGTARTGAYFSVAPFFGAVLAIGLLGEPLTLELVLAGVLMALGVWLHLTEKHGHRHAHEPLAHSHEHDHDVHHQHVHSDGAPATAKHTHWHRHEPMVHTHDHYPDIHHQHPHPD</sequence>
<evidence type="ECO:0000256" key="7">
    <source>
        <dbReference type="SAM" id="Phobius"/>
    </source>
</evidence>
<feature type="transmembrane region" description="Helical" evidence="7">
    <location>
        <begin position="69"/>
        <end position="95"/>
    </location>
</feature>
<keyword evidence="5 7" id="KW-0472">Membrane</keyword>
<dbReference type="RefSeq" id="WP_307689522.1">
    <property type="nucleotide sequence ID" value="NZ_JAUSRO010000005.1"/>
</dbReference>
<feature type="transmembrane region" description="Helical" evidence="7">
    <location>
        <begin position="187"/>
        <end position="205"/>
    </location>
</feature>
<feature type="transmembrane region" description="Helical" evidence="7">
    <location>
        <begin position="35"/>
        <end position="57"/>
    </location>
</feature>
<gene>
    <name evidence="9" type="ORF">J2W36_001956</name>
</gene>
<dbReference type="InterPro" id="IPR000620">
    <property type="entry name" value="EamA_dom"/>
</dbReference>
<feature type="domain" description="EamA" evidence="8">
    <location>
        <begin position="7"/>
        <end position="141"/>
    </location>
</feature>
<dbReference type="Proteomes" id="UP001226867">
    <property type="component" value="Unassembled WGS sequence"/>
</dbReference>
<comment type="caution">
    <text evidence="9">The sequence shown here is derived from an EMBL/GenBank/DDBJ whole genome shotgun (WGS) entry which is preliminary data.</text>
</comment>
<dbReference type="EMBL" id="JAUSRO010000005">
    <property type="protein sequence ID" value="MDP9899705.1"/>
    <property type="molecule type" value="Genomic_DNA"/>
</dbReference>
<keyword evidence="3 7" id="KW-0812">Transmembrane</keyword>
<comment type="subcellular location">
    <subcellularLocation>
        <location evidence="1">Membrane</location>
        <topology evidence="1">Multi-pass membrane protein</topology>
    </subcellularLocation>
</comment>
<dbReference type="PANTHER" id="PTHR32322">
    <property type="entry name" value="INNER MEMBRANE TRANSPORTER"/>
    <property type="match status" value="1"/>
</dbReference>
<dbReference type="SUPFAM" id="SSF103481">
    <property type="entry name" value="Multidrug resistance efflux transporter EmrE"/>
    <property type="match status" value="2"/>
</dbReference>
<protein>
    <submittedName>
        <fullName evidence="9">Drug/metabolite transporter (DMT)-like permease</fullName>
    </submittedName>
</protein>
<evidence type="ECO:0000259" key="8">
    <source>
        <dbReference type="Pfam" id="PF00892"/>
    </source>
</evidence>
<reference evidence="9 10" key="1">
    <citation type="submission" date="2023-07" db="EMBL/GenBank/DDBJ databases">
        <title>Sorghum-associated microbial communities from plants grown in Nebraska, USA.</title>
        <authorList>
            <person name="Schachtman D."/>
        </authorList>
    </citation>
    <scope>NUCLEOTIDE SEQUENCE [LARGE SCALE GENOMIC DNA]</scope>
    <source>
        <strain evidence="9 10">DS1607</strain>
    </source>
</reference>
<dbReference type="Pfam" id="PF00892">
    <property type="entry name" value="EamA"/>
    <property type="match status" value="2"/>
</dbReference>
<feature type="transmembrane region" description="Helical" evidence="7">
    <location>
        <begin position="211"/>
        <end position="231"/>
    </location>
</feature>